<dbReference type="Gene3D" id="3.60.21.10">
    <property type="match status" value="1"/>
</dbReference>
<accession>A0A9D1HN08</accession>
<proteinExistence type="inferred from homology"/>
<reference evidence="4" key="1">
    <citation type="submission" date="2020-10" db="EMBL/GenBank/DDBJ databases">
        <authorList>
            <person name="Gilroy R."/>
        </authorList>
    </citation>
    <scope>NUCLEOTIDE SEQUENCE</scope>
    <source>
        <strain evidence="4">2830</strain>
    </source>
</reference>
<evidence type="ECO:0000313" key="5">
    <source>
        <dbReference type="Proteomes" id="UP000824124"/>
    </source>
</evidence>
<evidence type="ECO:0000256" key="1">
    <source>
        <dbReference type="ARBA" id="ARBA00005662"/>
    </source>
</evidence>
<dbReference type="CDD" id="cd07381">
    <property type="entry name" value="MPP_CapA"/>
    <property type="match status" value="1"/>
</dbReference>
<dbReference type="PANTHER" id="PTHR33393">
    <property type="entry name" value="POLYGLUTAMINE SYNTHESIS ACCESSORY PROTEIN RV0574C-RELATED"/>
    <property type="match status" value="1"/>
</dbReference>
<dbReference type="InterPro" id="IPR029052">
    <property type="entry name" value="Metallo-depent_PP-like"/>
</dbReference>
<dbReference type="Proteomes" id="UP000824124">
    <property type="component" value="Unassembled WGS sequence"/>
</dbReference>
<dbReference type="InterPro" id="IPR019079">
    <property type="entry name" value="Capsule_synth_CapA"/>
</dbReference>
<dbReference type="AlphaFoldDB" id="A0A9D1HN08"/>
<comment type="caution">
    <text evidence="4">The sequence shown here is derived from an EMBL/GenBank/DDBJ whole genome shotgun (WGS) entry which is preliminary data.</text>
</comment>
<dbReference type="SUPFAM" id="SSF56300">
    <property type="entry name" value="Metallo-dependent phosphatases"/>
    <property type="match status" value="1"/>
</dbReference>
<sequence length="389" mass="42729">MKYPIKKFAMLAVLLLGVLASCNMPEEYAPNIRPTPPPFDFSSKVELSLIAAGDNLIHAPIYRQAKERAGGNGFDFTDAYQPVAELIADADLAYINQETPLGGTKLGLSNYPLFNSPQELGTHLVNMGFNLISQANNHVLDAGKQGFYNTISFWRAQPDVLMAGIVANAEDDVIQVLEYQDVKIALLAYTYGTNGLALPASAEGSVKYIDDDLIKTELAAAQEQADIVLVSMHWGVEYQARPNDEQLRLAQLLADNGADIIIGTHPHVLQTAEMLTAADGRKVPVFYSLGNFISAQDQPATMLGGLAEVDMTYNKADGSLEIDRMAVLPVVTHYTGHYDNITVYPLTTYTAEQAASHGIRSKHSFSREYLVKLFDERIPAELQDRRTNF</sequence>
<comment type="similarity">
    <text evidence="1">Belongs to the CapA family.</text>
</comment>
<organism evidence="4 5">
    <name type="scientific">Candidatus Avidehalobacter gallistercoris</name>
    <dbReference type="NCBI Taxonomy" id="2840694"/>
    <lineage>
        <taxon>Bacteria</taxon>
        <taxon>Bacillati</taxon>
        <taxon>Bacillota</taxon>
        <taxon>Clostridia</taxon>
        <taxon>Eubacteriales</taxon>
        <taxon>Peptococcaceae</taxon>
        <taxon>Peptococcaceae incertae sedis</taxon>
        <taxon>Candidatus Avidehalobacter</taxon>
    </lineage>
</organism>
<feature type="domain" description="Capsule synthesis protein CapA" evidence="3">
    <location>
        <begin position="48"/>
        <end position="296"/>
    </location>
</feature>
<reference evidence="4" key="2">
    <citation type="journal article" date="2021" name="PeerJ">
        <title>Extensive microbial diversity within the chicken gut microbiome revealed by metagenomics and culture.</title>
        <authorList>
            <person name="Gilroy R."/>
            <person name="Ravi A."/>
            <person name="Getino M."/>
            <person name="Pursley I."/>
            <person name="Horton D.L."/>
            <person name="Alikhan N.F."/>
            <person name="Baker D."/>
            <person name="Gharbi K."/>
            <person name="Hall N."/>
            <person name="Watson M."/>
            <person name="Adriaenssens E.M."/>
            <person name="Foster-Nyarko E."/>
            <person name="Jarju S."/>
            <person name="Secka A."/>
            <person name="Antonio M."/>
            <person name="Oren A."/>
            <person name="Chaudhuri R.R."/>
            <person name="La Ragione R."/>
            <person name="Hildebrand F."/>
            <person name="Pallen M.J."/>
        </authorList>
    </citation>
    <scope>NUCLEOTIDE SEQUENCE</scope>
    <source>
        <strain evidence="4">2830</strain>
    </source>
</reference>
<dbReference type="EMBL" id="DVMH01000033">
    <property type="protein sequence ID" value="HIU10908.1"/>
    <property type="molecule type" value="Genomic_DNA"/>
</dbReference>
<gene>
    <name evidence="4" type="ORF">IAB00_06695</name>
</gene>
<feature type="signal peptide" evidence="2">
    <location>
        <begin position="1"/>
        <end position="29"/>
    </location>
</feature>
<keyword evidence="2" id="KW-0732">Signal</keyword>
<dbReference type="PROSITE" id="PS51257">
    <property type="entry name" value="PROKAR_LIPOPROTEIN"/>
    <property type="match status" value="1"/>
</dbReference>
<evidence type="ECO:0000313" key="4">
    <source>
        <dbReference type="EMBL" id="HIU10908.1"/>
    </source>
</evidence>
<dbReference type="Pfam" id="PF09587">
    <property type="entry name" value="PGA_cap"/>
    <property type="match status" value="1"/>
</dbReference>
<name>A0A9D1HN08_9FIRM</name>
<dbReference type="PANTHER" id="PTHR33393:SF12">
    <property type="entry name" value="CAPSULE BIOSYNTHESIS PROTEIN CAPA"/>
    <property type="match status" value="1"/>
</dbReference>
<dbReference type="SMART" id="SM00854">
    <property type="entry name" value="PGA_cap"/>
    <property type="match status" value="1"/>
</dbReference>
<feature type="chain" id="PRO_5039017013" evidence="2">
    <location>
        <begin position="30"/>
        <end position="389"/>
    </location>
</feature>
<dbReference type="InterPro" id="IPR052169">
    <property type="entry name" value="CW_Biosynth-Accessory"/>
</dbReference>
<evidence type="ECO:0000259" key="3">
    <source>
        <dbReference type="SMART" id="SM00854"/>
    </source>
</evidence>
<evidence type="ECO:0000256" key="2">
    <source>
        <dbReference type="SAM" id="SignalP"/>
    </source>
</evidence>
<protein>
    <submittedName>
        <fullName evidence="4">CapA family protein</fullName>
    </submittedName>
</protein>